<keyword evidence="6 8" id="KW-0067">ATP-binding</keyword>
<evidence type="ECO:0000313" key="10">
    <source>
        <dbReference type="EMBL" id="AWV91380.1"/>
    </source>
</evidence>
<dbReference type="InterPro" id="IPR027417">
    <property type="entry name" value="P-loop_NTPase"/>
</dbReference>
<keyword evidence="5 8" id="KW-0418">Kinase</keyword>
<comment type="pathway">
    <text evidence="8">Cofactor biosynthesis; coenzyme A biosynthesis; CoA from (R)-pantothenate: step 5/5.</text>
</comment>
<dbReference type="PANTHER" id="PTHR10695:SF46">
    <property type="entry name" value="BIFUNCTIONAL COENZYME A SYNTHASE-RELATED"/>
    <property type="match status" value="1"/>
</dbReference>
<dbReference type="HAMAP" id="MF_00376">
    <property type="entry name" value="Dephospho_CoA_kinase"/>
    <property type="match status" value="1"/>
</dbReference>
<evidence type="ECO:0000256" key="1">
    <source>
        <dbReference type="ARBA" id="ARBA00009018"/>
    </source>
</evidence>
<evidence type="ECO:0000256" key="8">
    <source>
        <dbReference type="HAMAP-Rule" id="MF_00376"/>
    </source>
</evidence>
<proteinExistence type="inferred from homology"/>
<dbReference type="FunFam" id="3.40.50.300:FF:000991">
    <property type="entry name" value="Dephospho-CoA kinase"/>
    <property type="match status" value="1"/>
</dbReference>
<keyword evidence="4 8" id="KW-0547">Nucleotide-binding</keyword>
<dbReference type="PANTHER" id="PTHR10695">
    <property type="entry name" value="DEPHOSPHO-COA KINASE-RELATED"/>
    <property type="match status" value="1"/>
</dbReference>
<dbReference type="CDD" id="cd02022">
    <property type="entry name" value="DPCK"/>
    <property type="match status" value="1"/>
</dbReference>
<comment type="subcellular location">
    <subcellularLocation>
        <location evidence="8">Cytoplasm</location>
    </subcellularLocation>
</comment>
<sequence length="199" mass="22494">MVGLTGSIASGKSLVAGHLIELGVPLVDADILAREIVEPGEPAWEDIRERFGEEVLNADQTLNRGALGALIFADEDARRALETITHPRIAQRLMQYAQQYRMDGERWMVYDAALLVENNAHRWLNALIVVAVDPQVQLERLMQRDGLSTEAAQQRIDSQMPVQEKIKVADYVIDNNGTRDQTRAQVDEIFKQLMQRFNK</sequence>
<reference evidence="10 11" key="1">
    <citation type="submission" date="2018-06" db="EMBL/GenBank/DDBJ databases">
        <title>Lujinxingia sediminis gen. nov. sp. nov., a new facultative anaerobic member of the class Deltaproteobacteria, and proposal of Lujinxingaceae fam. nov.</title>
        <authorList>
            <person name="Guo L.-Y."/>
            <person name="Li C.-M."/>
            <person name="Wang S."/>
            <person name="Du Z.-J."/>
        </authorList>
    </citation>
    <scope>NUCLEOTIDE SEQUENCE [LARGE SCALE GENOMIC DNA]</scope>
    <source>
        <strain evidence="10 11">FA350</strain>
    </source>
</reference>
<keyword evidence="2 8" id="KW-0963">Cytoplasm</keyword>
<dbReference type="NCBIfam" id="TIGR00152">
    <property type="entry name" value="dephospho-CoA kinase"/>
    <property type="match status" value="1"/>
</dbReference>
<dbReference type="GO" id="GO:0005524">
    <property type="term" value="F:ATP binding"/>
    <property type="evidence" value="ECO:0007669"/>
    <property type="project" value="UniProtKB-UniRule"/>
</dbReference>
<dbReference type="InterPro" id="IPR001977">
    <property type="entry name" value="Depp_CoAkinase"/>
</dbReference>
<dbReference type="OrthoDB" id="9812943at2"/>
<dbReference type="KEGG" id="bsed:DN745_07585"/>
<keyword evidence="3 8" id="KW-0808">Transferase</keyword>
<dbReference type="GO" id="GO:0015937">
    <property type="term" value="P:coenzyme A biosynthetic process"/>
    <property type="evidence" value="ECO:0007669"/>
    <property type="project" value="UniProtKB-UniRule"/>
</dbReference>
<keyword evidence="11" id="KW-1185">Reference proteome</keyword>
<name>A0A2Z4FQZ8_9DELT</name>
<dbReference type="AlphaFoldDB" id="A0A2Z4FQZ8"/>
<dbReference type="Gene3D" id="3.40.50.300">
    <property type="entry name" value="P-loop containing nucleotide triphosphate hydrolases"/>
    <property type="match status" value="1"/>
</dbReference>
<evidence type="ECO:0000256" key="5">
    <source>
        <dbReference type="ARBA" id="ARBA00022777"/>
    </source>
</evidence>
<dbReference type="GO" id="GO:0005737">
    <property type="term" value="C:cytoplasm"/>
    <property type="evidence" value="ECO:0007669"/>
    <property type="project" value="UniProtKB-SubCell"/>
</dbReference>
<evidence type="ECO:0000256" key="2">
    <source>
        <dbReference type="ARBA" id="ARBA00022490"/>
    </source>
</evidence>
<evidence type="ECO:0000256" key="7">
    <source>
        <dbReference type="ARBA" id="ARBA00022993"/>
    </source>
</evidence>
<protein>
    <recommendedName>
        <fullName evidence="8 9">Dephospho-CoA kinase</fullName>
        <ecNumber evidence="8 9">2.7.1.24</ecNumber>
    </recommendedName>
    <alternativeName>
        <fullName evidence="8">Dephosphocoenzyme A kinase</fullName>
    </alternativeName>
</protein>
<dbReference type="PROSITE" id="PS51219">
    <property type="entry name" value="DPCK"/>
    <property type="match status" value="1"/>
</dbReference>
<dbReference type="UniPathway" id="UPA00241">
    <property type="reaction ID" value="UER00356"/>
</dbReference>
<evidence type="ECO:0000313" key="11">
    <source>
        <dbReference type="Proteomes" id="UP000249799"/>
    </source>
</evidence>
<dbReference type="Proteomes" id="UP000249799">
    <property type="component" value="Chromosome"/>
</dbReference>
<evidence type="ECO:0000256" key="3">
    <source>
        <dbReference type="ARBA" id="ARBA00022679"/>
    </source>
</evidence>
<comment type="similarity">
    <text evidence="1 8">Belongs to the CoaE family.</text>
</comment>
<dbReference type="EC" id="2.7.1.24" evidence="8 9"/>
<dbReference type="Pfam" id="PF01121">
    <property type="entry name" value="CoaE"/>
    <property type="match status" value="1"/>
</dbReference>
<dbReference type="EMBL" id="CP030032">
    <property type="protein sequence ID" value="AWV91380.1"/>
    <property type="molecule type" value="Genomic_DNA"/>
</dbReference>
<gene>
    <name evidence="8" type="primary">coaE</name>
    <name evidence="10" type="ORF">DN745_07585</name>
</gene>
<evidence type="ECO:0000256" key="6">
    <source>
        <dbReference type="ARBA" id="ARBA00022840"/>
    </source>
</evidence>
<feature type="binding site" evidence="8">
    <location>
        <begin position="9"/>
        <end position="14"/>
    </location>
    <ligand>
        <name>ATP</name>
        <dbReference type="ChEBI" id="CHEBI:30616"/>
    </ligand>
</feature>
<comment type="catalytic activity">
    <reaction evidence="8">
        <text>3'-dephospho-CoA + ATP = ADP + CoA + H(+)</text>
        <dbReference type="Rhea" id="RHEA:18245"/>
        <dbReference type="ChEBI" id="CHEBI:15378"/>
        <dbReference type="ChEBI" id="CHEBI:30616"/>
        <dbReference type="ChEBI" id="CHEBI:57287"/>
        <dbReference type="ChEBI" id="CHEBI:57328"/>
        <dbReference type="ChEBI" id="CHEBI:456216"/>
        <dbReference type="EC" id="2.7.1.24"/>
    </reaction>
</comment>
<organism evidence="10 11">
    <name type="scientific">Bradymonas sediminis</name>
    <dbReference type="NCBI Taxonomy" id="1548548"/>
    <lineage>
        <taxon>Bacteria</taxon>
        <taxon>Deltaproteobacteria</taxon>
        <taxon>Bradymonadales</taxon>
        <taxon>Bradymonadaceae</taxon>
        <taxon>Bradymonas</taxon>
    </lineage>
</organism>
<dbReference type="GO" id="GO:0004140">
    <property type="term" value="F:dephospho-CoA kinase activity"/>
    <property type="evidence" value="ECO:0007669"/>
    <property type="project" value="UniProtKB-UniRule"/>
</dbReference>
<keyword evidence="7 8" id="KW-0173">Coenzyme A biosynthesis</keyword>
<comment type="function">
    <text evidence="8">Catalyzes the phosphorylation of the 3'-hydroxyl group of dephosphocoenzyme A to form coenzyme A.</text>
</comment>
<evidence type="ECO:0000256" key="9">
    <source>
        <dbReference type="NCBIfam" id="TIGR00152"/>
    </source>
</evidence>
<accession>A0A2Z4FQZ8</accession>
<dbReference type="SUPFAM" id="SSF52540">
    <property type="entry name" value="P-loop containing nucleoside triphosphate hydrolases"/>
    <property type="match status" value="1"/>
</dbReference>
<evidence type="ECO:0000256" key="4">
    <source>
        <dbReference type="ARBA" id="ARBA00022741"/>
    </source>
</evidence>